<dbReference type="InterPro" id="IPR032508">
    <property type="entry name" value="FecR_C"/>
</dbReference>
<evidence type="ECO:0000256" key="1">
    <source>
        <dbReference type="SAM" id="Phobius"/>
    </source>
</evidence>
<feature type="domain" description="FecR protein" evidence="2">
    <location>
        <begin position="123"/>
        <end position="214"/>
    </location>
</feature>
<dbReference type="EMBL" id="SHBP01000001">
    <property type="protein sequence ID" value="RZO23064.1"/>
    <property type="molecule type" value="Genomic_DNA"/>
</dbReference>
<dbReference type="PANTHER" id="PTHR30273">
    <property type="entry name" value="PERIPLASMIC SIGNAL SENSOR AND SIGMA FACTOR ACTIVATOR FECR-RELATED"/>
    <property type="match status" value="1"/>
</dbReference>
<keyword evidence="1" id="KW-0812">Transmembrane</keyword>
<gene>
    <name evidence="5" type="ORF">EVB03_01505</name>
</gene>
<evidence type="ECO:0000259" key="3">
    <source>
        <dbReference type="Pfam" id="PF16220"/>
    </source>
</evidence>
<evidence type="ECO:0000259" key="2">
    <source>
        <dbReference type="Pfam" id="PF04773"/>
    </source>
</evidence>
<evidence type="ECO:0000259" key="4">
    <source>
        <dbReference type="Pfam" id="PF16344"/>
    </source>
</evidence>
<reference evidence="5 6" key="1">
    <citation type="submission" date="2019-02" db="EMBL/GenBank/DDBJ databases">
        <title>Prokaryotic population dynamics and viral predation in marine succession experiment using metagenomics: the confinement effect.</title>
        <authorList>
            <person name="Haro-Moreno J.M."/>
            <person name="Rodriguez-Valera F."/>
            <person name="Lopez-Perez M."/>
        </authorList>
    </citation>
    <scope>NUCLEOTIDE SEQUENCE [LARGE SCALE GENOMIC DNA]</scope>
    <source>
        <strain evidence="5">MED-G170</strain>
    </source>
</reference>
<feature type="transmembrane region" description="Helical" evidence="1">
    <location>
        <begin position="83"/>
        <end position="103"/>
    </location>
</feature>
<name>A0A520MPC2_9GAMM</name>
<sequence>MSNLLNFSKRDDLLDQASEWLAKLDRDLTVVEERELKAWLGESAAHRETFIQMAKLWDKMESLSRLTDLFPRPIQNKERSMRAPVAVAASFLIALLVGVMSVGDFNFMAEESPAVAQQREQYFETNTGEQSTVVLTDGSTITLNTNSAIRTHFTEQQRALFLERGEVHFQVEHDKERPFNVYIGDKMVQAVGTAFNLEITEDKKIELLVTEGKVIVAVIDAEQLANPVVPVLAVETADMALEVGEQVVIGSTEQSIESIKPEEIKVKLSWRGGNLVFRGESLDQAINEIERYTPVQFEIEDEQLKKVRVAGLFKAGDVEGLLATLQRNFNVRYQRLSEDRILLSSALAEEQN</sequence>
<evidence type="ECO:0000313" key="6">
    <source>
        <dbReference type="Proteomes" id="UP000315889"/>
    </source>
</evidence>
<evidence type="ECO:0000313" key="5">
    <source>
        <dbReference type="EMBL" id="RZO23064.1"/>
    </source>
</evidence>
<dbReference type="PIRSF" id="PIRSF018266">
    <property type="entry name" value="FecR"/>
    <property type="match status" value="1"/>
</dbReference>
<accession>A0A520MPC2</accession>
<dbReference type="Gene3D" id="2.60.120.1440">
    <property type="match status" value="1"/>
</dbReference>
<dbReference type="Proteomes" id="UP000315889">
    <property type="component" value="Unassembled WGS sequence"/>
</dbReference>
<keyword evidence="1" id="KW-1133">Transmembrane helix</keyword>
<dbReference type="PANTHER" id="PTHR30273:SF2">
    <property type="entry name" value="PROTEIN FECR"/>
    <property type="match status" value="1"/>
</dbReference>
<keyword evidence="1" id="KW-0472">Membrane</keyword>
<proteinExistence type="predicted"/>
<dbReference type="GO" id="GO:0016989">
    <property type="term" value="F:sigma factor antagonist activity"/>
    <property type="evidence" value="ECO:0007669"/>
    <property type="project" value="TreeGrafter"/>
</dbReference>
<protein>
    <submittedName>
        <fullName evidence="5">DUF4974 domain-containing protein</fullName>
    </submittedName>
</protein>
<dbReference type="Pfam" id="PF16344">
    <property type="entry name" value="FecR_C"/>
    <property type="match status" value="1"/>
</dbReference>
<dbReference type="InterPro" id="IPR012373">
    <property type="entry name" value="Ferrdict_sens_TM"/>
</dbReference>
<organism evidence="5 6">
    <name type="scientific">SAR92 clade bacterium</name>
    <dbReference type="NCBI Taxonomy" id="2315479"/>
    <lineage>
        <taxon>Bacteria</taxon>
        <taxon>Pseudomonadati</taxon>
        <taxon>Pseudomonadota</taxon>
        <taxon>Gammaproteobacteria</taxon>
        <taxon>Cellvibrionales</taxon>
        <taxon>Porticoccaceae</taxon>
        <taxon>SAR92 clade</taxon>
    </lineage>
</organism>
<comment type="caution">
    <text evidence="5">The sequence shown here is derived from an EMBL/GenBank/DDBJ whole genome shotgun (WGS) entry which is preliminary data.</text>
</comment>
<dbReference type="Pfam" id="PF04773">
    <property type="entry name" value="FecR"/>
    <property type="match status" value="1"/>
</dbReference>
<dbReference type="InterPro" id="IPR006860">
    <property type="entry name" value="FecR"/>
</dbReference>
<feature type="domain" description="Protein FecR C-terminal" evidence="4">
    <location>
        <begin position="275"/>
        <end position="342"/>
    </location>
</feature>
<dbReference type="Pfam" id="PF16220">
    <property type="entry name" value="DUF4880"/>
    <property type="match status" value="1"/>
</dbReference>
<feature type="domain" description="FecR N-terminal" evidence="3">
    <location>
        <begin position="15"/>
        <end position="55"/>
    </location>
</feature>
<dbReference type="AlphaFoldDB" id="A0A520MPC2"/>
<dbReference type="Gene3D" id="3.55.50.30">
    <property type="match status" value="1"/>
</dbReference>
<dbReference type="InterPro" id="IPR032623">
    <property type="entry name" value="FecR_N"/>
</dbReference>